<dbReference type="InterPro" id="IPR058989">
    <property type="entry name" value="Primase-assoc"/>
</dbReference>
<name>M0MYY9_HALMO</name>
<feature type="domain" description="Primase-associated C-terminal" evidence="1">
    <location>
        <begin position="350"/>
        <end position="457"/>
    </location>
</feature>
<dbReference type="Proteomes" id="UP000011568">
    <property type="component" value="Unassembled WGS sequence"/>
</dbReference>
<evidence type="ECO:0000259" key="1">
    <source>
        <dbReference type="Pfam" id="PF26416"/>
    </source>
</evidence>
<dbReference type="InterPro" id="IPR058453">
    <property type="entry name" value="Primase-assoc_N"/>
</dbReference>
<comment type="caution">
    <text evidence="4">The sequence shown here is derived from an EMBL/GenBank/DDBJ whole genome shotgun (WGS) entry which is preliminary data.</text>
</comment>
<dbReference type="InterPro" id="IPR058990">
    <property type="entry name" value="WH_Primase-assoc"/>
</dbReference>
<dbReference type="AlphaFoldDB" id="M0MYY9"/>
<dbReference type="NCBIfam" id="NF038197">
    <property type="entry name" value="prim_adj_arch"/>
    <property type="match status" value="1"/>
</dbReference>
<dbReference type="InterPro" id="IPR058424">
    <property type="entry name" value="Primase-assoc_C"/>
</dbReference>
<sequence>MLADVEKFVLRAIDDQPSYQDVKENPSVAPDMPGRLVVFGTMGTIVLLENPELKQYHREIICHELVEKLFYKHLLAGVMQYDGGNYQLQRLAAEILYKRDHDDEYGSPPGRVVTDITPMPEWHEDMVYIEIPLVHAGMNTDVTNNKGESVCGIKNNCVYVPDTDFRKKFEKHVIGRNGTAAYLGKRLYQSMEDGQINYAAHNATNVREHIQTLLDIGHTDKLFAEKTHPDKLRVVLTGIENAPDERAQLNTWHSASELYDALEIHAQKTDSTWEKRKIGEIGSARSLGNYLGSCTDHDDVEIYRQRDDQENPLGEDATDNTNLYRLRFNTSEATTIQVSEIADILELPCLRNIHNFLLEEKPVRFTLYTYVRIILSLENDFTVEEIVEWFSQYPWFDEETTRYQTRYEKNRTNENGEPYQPVNCYTDNEQFTDFCIGIDNCEYEIHESLPLKNEVVNSKKKS</sequence>
<protein>
    <submittedName>
        <fullName evidence="4">Uncharacterized protein</fullName>
    </submittedName>
</protein>
<accession>M0MYY9</accession>
<dbReference type="eggNOG" id="arCOG07894">
    <property type="taxonomic scope" value="Archaea"/>
</dbReference>
<keyword evidence="5" id="KW-1185">Reference proteome</keyword>
<dbReference type="EMBL" id="AOMC01000024">
    <property type="protein sequence ID" value="EMA50508.1"/>
    <property type="molecule type" value="Genomic_DNA"/>
</dbReference>
<feature type="domain" description="Primase-associated winged helix" evidence="2">
    <location>
        <begin position="231"/>
        <end position="327"/>
    </location>
</feature>
<evidence type="ECO:0000313" key="5">
    <source>
        <dbReference type="Proteomes" id="UP000011568"/>
    </source>
</evidence>
<evidence type="ECO:0000313" key="4">
    <source>
        <dbReference type="EMBL" id="EMA50508.1"/>
    </source>
</evidence>
<dbReference type="Pfam" id="PF26462">
    <property type="entry name" value="WH_Halo_primase"/>
    <property type="match status" value="1"/>
</dbReference>
<dbReference type="Pfam" id="PF26416">
    <property type="entry name" value="DUF8111"/>
    <property type="match status" value="1"/>
</dbReference>
<reference evidence="4 5" key="1">
    <citation type="journal article" date="2014" name="PLoS Genet.">
        <title>Phylogenetically driven sequencing of extremely halophilic archaea reveals strategies for static and dynamic osmo-response.</title>
        <authorList>
            <person name="Becker E.A."/>
            <person name="Seitzer P.M."/>
            <person name="Tritt A."/>
            <person name="Larsen D."/>
            <person name="Krusor M."/>
            <person name="Yao A.I."/>
            <person name="Wu D."/>
            <person name="Madern D."/>
            <person name="Eisen J.A."/>
            <person name="Darling A.E."/>
            <person name="Facciotti M.T."/>
        </authorList>
    </citation>
    <scope>NUCLEOTIDE SEQUENCE [LARGE SCALE GENOMIC DNA]</scope>
    <source>
        <strain evidence="4 5">DSM 1307</strain>
    </source>
</reference>
<dbReference type="Pfam" id="PF26463">
    <property type="entry name" value="DUF8140"/>
    <property type="match status" value="1"/>
</dbReference>
<gene>
    <name evidence="4" type="ORF">C448_01279</name>
</gene>
<evidence type="ECO:0000259" key="3">
    <source>
        <dbReference type="Pfam" id="PF26463"/>
    </source>
</evidence>
<organism evidence="4 5">
    <name type="scientific">Halococcus morrhuae DSM 1307</name>
    <dbReference type="NCBI Taxonomy" id="931277"/>
    <lineage>
        <taxon>Archaea</taxon>
        <taxon>Methanobacteriati</taxon>
        <taxon>Methanobacteriota</taxon>
        <taxon>Stenosarchaea group</taxon>
        <taxon>Halobacteria</taxon>
        <taxon>Halobacteriales</taxon>
        <taxon>Halococcaceae</taxon>
        <taxon>Halococcus</taxon>
    </lineage>
</organism>
<feature type="domain" description="Primase-associated N-terminal" evidence="3">
    <location>
        <begin position="1"/>
        <end position="215"/>
    </location>
</feature>
<proteinExistence type="predicted"/>
<evidence type="ECO:0000259" key="2">
    <source>
        <dbReference type="Pfam" id="PF26462"/>
    </source>
</evidence>
<dbReference type="PATRIC" id="fig|931277.6.peg.247"/>